<evidence type="ECO:0000259" key="8">
    <source>
        <dbReference type="Pfam" id="PF01035"/>
    </source>
</evidence>
<keyword evidence="9" id="KW-0808">Transferase</keyword>
<feature type="chain" id="PRO_5012306932" description="DNA base-flipping protein" evidence="7">
    <location>
        <begin position="20"/>
        <end position="154"/>
    </location>
</feature>
<dbReference type="NCBIfam" id="TIGR00589">
    <property type="entry name" value="ogt"/>
    <property type="match status" value="1"/>
</dbReference>
<comment type="similarity">
    <text evidence="3">Belongs to the MGMT family. ATL subfamily.</text>
</comment>
<evidence type="ECO:0000313" key="9">
    <source>
        <dbReference type="EMBL" id="OVZ86529.1"/>
    </source>
</evidence>
<evidence type="ECO:0000313" key="10">
    <source>
        <dbReference type="Proteomes" id="UP000196440"/>
    </source>
</evidence>
<dbReference type="InterPro" id="IPR052520">
    <property type="entry name" value="ATL_DNA_repair"/>
</dbReference>
<dbReference type="EMBL" id="NHOI01000013">
    <property type="protein sequence ID" value="OVZ86529.1"/>
    <property type="molecule type" value="Genomic_DNA"/>
</dbReference>
<evidence type="ECO:0000256" key="7">
    <source>
        <dbReference type="SAM" id="SignalP"/>
    </source>
</evidence>
<dbReference type="CDD" id="cd06445">
    <property type="entry name" value="ATase"/>
    <property type="match status" value="1"/>
</dbReference>
<feature type="region of interest" description="Disordered" evidence="6">
    <location>
        <begin position="25"/>
        <end position="50"/>
    </location>
</feature>
<keyword evidence="9" id="KW-0489">Methyltransferase</keyword>
<dbReference type="GO" id="GO:0003677">
    <property type="term" value="F:DNA binding"/>
    <property type="evidence" value="ECO:0007669"/>
    <property type="project" value="UniProtKB-KW"/>
</dbReference>
<dbReference type="InterPro" id="IPR036388">
    <property type="entry name" value="WH-like_DNA-bd_sf"/>
</dbReference>
<feature type="compositionally biased region" description="Polar residues" evidence="6">
    <location>
        <begin position="25"/>
        <end position="34"/>
    </location>
</feature>
<protein>
    <recommendedName>
        <fullName evidence="4">DNA base-flipping protein</fullName>
    </recommendedName>
    <alternativeName>
        <fullName evidence="5">Alkyltransferase-like protein ATL</fullName>
    </alternativeName>
</protein>
<evidence type="ECO:0000256" key="4">
    <source>
        <dbReference type="ARBA" id="ARBA00069942"/>
    </source>
</evidence>
<dbReference type="InterPro" id="IPR036217">
    <property type="entry name" value="MethylDNA_cys_MeTrfase_DNAb"/>
</dbReference>
<name>A0A209A1D5_YERIN</name>
<dbReference type="GO" id="GO:0008168">
    <property type="term" value="F:methyltransferase activity"/>
    <property type="evidence" value="ECO:0007669"/>
    <property type="project" value="UniProtKB-KW"/>
</dbReference>
<organism evidence="9 10">
    <name type="scientific">Yersinia intermedia</name>
    <dbReference type="NCBI Taxonomy" id="631"/>
    <lineage>
        <taxon>Bacteria</taxon>
        <taxon>Pseudomonadati</taxon>
        <taxon>Pseudomonadota</taxon>
        <taxon>Gammaproteobacteria</taxon>
        <taxon>Enterobacterales</taxon>
        <taxon>Yersiniaceae</taxon>
        <taxon>Yersinia</taxon>
    </lineage>
</organism>
<accession>A0A209A1D5</accession>
<dbReference type="AlphaFoldDB" id="A0A209A1D5"/>
<dbReference type="PANTHER" id="PTHR42942:SF1">
    <property type="entry name" value="ALKYLTRANSFERASE-LIKE PROTEIN 1"/>
    <property type="match status" value="1"/>
</dbReference>
<evidence type="ECO:0000256" key="5">
    <source>
        <dbReference type="ARBA" id="ARBA00078166"/>
    </source>
</evidence>
<dbReference type="SUPFAM" id="SSF46767">
    <property type="entry name" value="Methylated DNA-protein cysteine methyltransferase, C-terminal domain"/>
    <property type="match status" value="1"/>
</dbReference>
<dbReference type="GO" id="GO:0032259">
    <property type="term" value="P:methylation"/>
    <property type="evidence" value="ECO:0007669"/>
    <property type="project" value="UniProtKB-KW"/>
</dbReference>
<reference evidence="9 10" key="1">
    <citation type="submission" date="2017-05" db="EMBL/GenBank/DDBJ databases">
        <title>Whole genome sequencing of Yersinia kristensenii.</title>
        <authorList>
            <person name="Campioni F."/>
        </authorList>
    </citation>
    <scope>NUCLEOTIDE SEQUENCE [LARGE SCALE GENOMIC DNA]</scope>
    <source>
        <strain evidence="9 10">CFSAN060536</strain>
    </source>
</reference>
<feature type="compositionally biased region" description="Polar residues" evidence="6">
    <location>
        <begin position="41"/>
        <end position="50"/>
    </location>
</feature>
<evidence type="ECO:0000256" key="6">
    <source>
        <dbReference type="SAM" id="MobiDB-lite"/>
    </source>
</evidence>
<proteinExistence type="inferred from homology"/>
<evidence type="ECO:0000256" key="3">
    <source>
        <dbReference type="ARBA" id="ARBA00060903"/>
    </source>
</evidence>
<dbReference type="Pfam" id="PF01035">
    <property type="entry name" value="DNA_binding_1"/>
    <property type="match status" value="1"/>
</dbReference>
<keyword evidence="1" id="KW-0227">DNA damage</keyword>
<dbReference type="GO" id="GO:0006281">
    <property type="term" value="P:DNA repair"/>
    <property type="evidence" value="ECO:0007669"/>
    <property type="project" value="InterPro"/>
</dbReference>
<sequence>MSFYLFALFFYSVALSAHADKKENAVTSSKTDNQSQHEPETSDSPTEPSNPTFIDSFRQRVFHVVAAIPYGQVTTYGDIARLIGSPRAARQVGGVLKRLPEGSALPWYRVINRHGEISLIGDDYLRQKKALLAEGIDIDGSGRIDLQRYRWQYR</sequence>
<gene>
    <name evidence="9" type="ORF">CBW57_11280</name>
</gene>
<evidence type="ECO:0000256" key="1">
    <source>
        <dbReference type="ARBA" id="ARBA00022763"/>
    </source>
</evidence>
<keyword evidence="2" id="KW-0238">DNA-binding</keyword>
<keyword evidence="7" id="KW-0732">Signal</keyword>
<dbReference type="Gene3D" id="1.10.10.10">
    <property type="entry name" value="Winged helix-like DNA-binding domain superfamily/Winged helix DNA-binding domain"/>
    <property type="match status" value="1"/>
</dbReference>
<feature type="signal peptide" evidence="7">
    <location>
        <begin position="1"/>
        <end position="19"/>
    </location>
</feature>
<dbReference type="Proteomes" id="UP000196440">
    <property type="component" value="Unassembled WGS sequence"/>
</dbReference>
<dbReference type="InterPro" id="IPR014048">
    <property type="entry name" value="MethylDNA_cys_MeTrfase_DNA-bd"/>
</dbReference>
<evidence type="ECO:0000256" key="2">
    <source>
        <dbReference type="ARBA" id="ARBA00023125"/>
    </source>
</evidence>
<dbReference type="FunFam" id="1.10.10.10:FF:000148">
    <property type="entry name" value="6-O-methylguanine DNA methyltransferase"/>
    <property type="match status" value="1"/>
</dbReference>
<feature type="domain" description="Methylated-DNA-[protein]-cysteine S-methyltransferase DNA binding" evidence="8">
    <location>
        <begin position="57"/>
        <end position="135"/>
    </location>
</feature>
<dbReference type="PANTHER" id="PTHR42942">
    <property type="entry name" value="6-O-METHYLGUANINE DNA METHYLTRANSFERASE"/>
    <property type="match status" value="1"/>
</dbReference>
<comment type="caution">
    <text evidence="9">The sequence shown here is derived from an EMBL/GenBank/DDBJ whole genome shotgun (WGS) entry which is preliminary data.</text>
</comment>